<sequence length="74" mass="8227">MPFTEPPAGRQPYWALLMEGYSHTGTPLSDTVQLTELRGELQLLILGDLWMVTRAISRSPKGVLNCFTQPAPLN</sequence>
<organism evidence="1 2">
    <name type="scientific">Timema podura</name>
    <name type="common">Walking stick</name>
    <dbReference type="NCBI Taxonomy" id="61482"/>
    <lineage>
        <taxon>Eukaryota</taxon>
        <taxon>Metazoa</taxon>
        <taxon>Ecdysozoa</taxon>
        <taxon>Arthropoda</taxon>
        <taxon>Hexapoda</taxon>
        <taxon>Insecta</taxon>
        <taxon>Pterygota</taxon>
        <taxon>Neoptera</taxon>
        <taxon>Polyneoptera</taxon>
        <taxon>Phasmatodea</taxon>
        <taxon>Timematodea</taxon>
        <taxon>Timematoidea</taxon>
        <taxon>Timematidae</taxon>
        <taxon>Timema</taxon>
    </lineage>
</organism>
<reference evidence="1" key="1">
    <citation type="submission" date="2021-03" db="EMBL/GenBank/DDBJ databases">
        <authorList>
            <person name="Tran Van P."/>
        </authorList>
    </citation>
    <scope>NUCLEOTIDE SEQUENCE</scope>
</reference>
<proteinExistence type="predicted"/>
<keyword evidence="2" id="KW-1185">Reference proteome</keyword>
<protein>
    <submittedName>
        <fullName evidence="1">Uncharacterized protein</fullName>
    </submittedName>
</protein>
<name>A0ABN7NIB9_TIMPD</name>
<dbReference type="Proteomes" id="UP001153148">
    <property type="component" value="Unassembled WGS sequence"/>
</dbReference>
<comment type="caution">
    <text evidence="1">The sequence shown here is derived from an EMBL/GenBank/DDBJ whole genome shotgun (WGS) entry which is preliminary data.</text>
</comment>
<evidence type="ECO:0000313" key="2">
    <source>
        <dbReference type="Proteomes" id="UP001153148"/>
    </source>
</evidence>
<gene>
    <name evidence="1" type="ORF">TPAB3V08_LOCUS2627</name>
</gene>
<accession>A0ABN7NIB9</accession>
<dbReference type="EMBL" id="CAJPIN010002705">
    <property type="protein sequence ID" value="CAG2055626.1"/>
    <property type="molecule type" value="Genomic_DNA"/>
</dbReference>
<evidence type="ECO:0000313" key="1">
    <source>
        <dbReference type="EMBL" id="CAG2055626.1"/>
    </source>
</evidence>